<protein>
    <submittedName>
        <fullName evidence="1">Uncharacterized protein</fullName>
    </submittedName>
</protein>
<comment type="caution">
    <text evidence="1">The sequence shown here is derived from an EMBL/GenBank/DDBJ whole genome shotgun (WGS) entry which is preliminary data.</text>
</comment>
<dbReference type="EMBL" id="QTJV01000010">
    <property type="protein sequence ID" value="RFM31980.1"/>
    <property type="molecule type" value="Genomic_DNA"/>
</dbReference>
<dbReference type="AlphaFoldDB" id="A0A3E1NVN0"/>
<sequence length="64" mass="7340">MLAISAIELDIISDNQPAKVKHLYYLLCKKLQFAGIQGVKVELPEERFGNLFIQNDYRASRESL</sequence>
<dbReference type="Proteomes" id="UP000261174">
    <property type="component" value="Unassembled WGS sequence"/>
</dbReference>
<proteinExistence type="predicted"/>
<name>A0A3E1NVN0_9BACT</name>
<accession>A0A3E1NVN0</accession>
<evidence type="ECO:0000313" key="2">
    <source>
        <dbReference type="Proteomes" id="UP000261174"/>
    </source>
</evidence>
<gene>
    <name evidence="1" type="ORF">DXN04_24645</name>
</gene>
<keyword evidence="2" id="KW-1185">Reference proteome</keyword>
<reference evidence="1 2" key="1">
    <citation type="submission" date="2018-08" db="EMBL/GenBank/DDBJ databases">
        <title>Chitinophaga sp. K20C18050901, a novel bacterium isolated from forest soil.</title>
        <authorList>
            <person name="Wang C."/>
        </authorList>
    </citation>
    <scope>NUCLEOTIDE SEQUENCE [LARGE SCALE GENOMIC DNA]</scope>
    <source>
        <strain evidence="1 2">K20C18050901</strain>
    </source>
</reference>
<evidence type="ECO:0000313" key="1">
    <source>
        <dbReference type="EMBL" id="RFM31980.1"/>
    </source>
</evidence>
<organism evidence="1 2">
    <name type="scientific">Chitinophaga silvisoli</name>
    <dbReference type="NCBI Taxonomy" id="2291814"/>
    <lineage>
        <taxon>Bacteria</taxon>
        <taxon>Pseudomonadati</taxon>
        <taxon>Bacteroidota</taxon>
        <taxon>Chitinophagia</taxon>
        <taxon>Chitinophagales</taxon>
        <taxon>Chitinophagaceae</taxon>
        <taxon>Chitinophaga</taxon>
    </lineage>
</organism>